<evidence type="ECO:0000256" key="1">
    <source>
        <dbReference type="ARBA" id="ARBA00009437"/>
    </source>
</evidence>
<dbReference type="OrthoDB" id="9815174at2"/>
<reference evidence="6 7" key="1">
    <citation type="journal article" date="2011" name="Syst. Appl. Microbiol.">
        <title>Defluviimonas denitrificans gen. nov., sp. nov., and Pararhodobacter aggregans gen. nov., sp. nov., non-phototrophic Rhodobacteraceae from the biofilter of a marine aquaculture.</title>
        <authorList>
            <person name="Foesel B.U."/>
            <person name="Drake H.L."/>
            <person name="Schramm A."/>
        </authorList>
    </citation>
    <scope>NUCLEOTIDE SEQUENCE [LARGE SCALE GENOMIC DNA]</scope>
    <source>
        <strain evidence="6 7">D1-19</strain>
    </source>
</reference>
<evidence type="ECO:0000313" key="7">
    <source>
        <dbReference type="Proteomes" id="UP000244810"/>
    </source>
</evidence>
<dbReference type="GO" id="GO:0003677">
    <property type="term" value="F:DNA binding"/>
    <property type="evidence" value="ECO:0007669"/>
    <property type="project" value="UniProtKB-KW"/>
</dbReference>
<dbReference type="RefSeq" id="WP_107754934.1">
    <property type="nucleotide sequence ID" value="NZ_QDDR01000013.1"/>
</dbReference>
<keyword evidence="3" id="KW-0238">DNA-binding</keyword>
<dbReference type="PANTHER" id="PTHR30346">
    <property type="entry name" value="TRANSCRIPTIONAL DUAL REGULATOR HCAR-RELATED"/>
    <property type="match status" value="1"/>
</dbReference>
<protein>
    <submittedName>
        <fullName evidence="6">LysR family transcriptional regulator</fullName>
    </submittedName>
</protein>
<evidence type="ECO:0000259" key="5">
    <source>
        <dbReference type="PROSITE" id="PS50931"/>
    </source>
</evidence>
<dbReference type="GO" id="GO:0003700">
    <property type="term" value="F:DNA-binding transcription factor activity"/>
    <property type="evidence" value="ECO:0007669"/>
    <property type="project" value="InterPro"/>
</dbReference>
<organism evidence="6 7">
    <name type="scientific">Pararhodobacter aggregans</name>
    <dbReference type="NCBI Taxonomy" id="404875"/>
    <lineage>
        <taxon>Bacteria</taxon>
        <taxon>Pseudomonadati</taxon>
        <taxon>Pseudomonadota</taxon>
        <taxon>Alphaproteobacteria</taxon>
        <taxon>Rhodobacterales</taxon>
        <taxon>Paracoccaceae</taxon>
        <taxon>Pararhodobacter</taxon>
    </lineage>
</organism>
<dbReference type="CDD" id="cd08414">
    <property type="entry name" value="PBP2_LTTR_aromatics_like"/>
    <property type="match status" value="1"/>
</dbReference>
<keyword evidence="2" id="KW-0805">Transcription regulation</keyword>
<dbReference type="PRINTS" id="PR00039">
    <property type="entry name" value="HTHLYSR"/>
</dbReference>
<dbReference type="Pfam" id="PF03466">
    <property type="entry name" value="LysR_substrate"/>
    <property type="match status" value="1"/>
</dbReference>
<dbReference type="PROSITE" id="PS50931">
    <property type="entry name" value="HTH_LYSR"/>
    <property type="match status" value="1"/>
</dbReference>
<evidence type="ECO:0000256" key="2">
    <source>
        <dbReference type="ARBA" id="ARBA00023015"/>
    </source>
</evidence>
<dbReference type="FunFam" id="1.10.10.10:FF:000001">
    <property type="entry name" value="LysR family transcriptional regulator"/>
    <property type="match status" value="1"/>
</dbReference>
<dbReference type="InterPro" id="IPR036390">
    <property type="entry name" value="WH_DNA-bd_sf"/>
</dbReference>
<dbReference type="SUPFAM" id="SSF53850">
    <property type="entry name" value="Periplasmic binding protein-like II"/>
    <property type="match status" value="1"/>
</dbReference>
<gene>
    <name evidence="6" type="ORF">DDE23_20370</name>
</gene>
<dbReference type="EMBL" id="QDDR01000013">
    <property type="protein sequence ID" value="PVE45622.1"/>
    <property type="molecule type" value="Genomic_DNA"/>
</dbReference>
<dbReference type="GO" id="GO:0032993">
    <property type="term" value="C:protein-DNA complex"/>
    <property type="evidence" value="ECO:0007669"/>
    <property type="project" value="TreeGrafter"/>
</dbReference>
<dbReference type="Proteomes" id="UP000244810">
    <property type="component" value="Unassembled WGS sequence"/>
</dbReference>
<comment type="caution">
    <text evidence="6">The sequence shown here is derived from an EMBL/GenBank/DDBJ whole genome shotgun (WGS) entry which is preliminary data.</text>
</comment>
<feature type="domain" description="HTH lysR-type" evidence="5">
    <location>
        <begin position="2"/>
        <end position="59"/>
    </location>
</feature>
<dbReference type="Gene3D" id="1.10.10.10">
    <property type="entry name" value="Winged helix-like DNA-binding domain superfamily/Winged helix DNA-binding domain"/>
    <property type="match status" value="1"/>
</dbReference>
<evidence type="ECO:0000256" key="4">
    <source>
        <dbReference type="ARBA" id="ARBA00023163"/>
    </source>
</evidence>
<keyword evidence="4" id="KW-0804">Transcription</keyword>
<dbReference type="Gene3D" id="3.40.190.10">
    <property type="entry name" value="Periplasmic binding protein-like II"/>
    <property type="match status" value="2"/>
</dbReference>
<dbReference type="InterPro" id="IPR000847">
    <property type="entry name" value="LysR_HTH_N"/>
</dbReference>
<dbReference type="InterPro" id="IPR005119">
    <property type="entry name" value="LysR_subst-bd"/>
</dbReference>
<name>A0A2T7ULP4_9RHOB</name>
<evidence type="ECO:0000313" key="6">
    <source>
        <dbReference type="EMBL" id="PVE45622.1"/>
    </source>
</evidence>
<keyword evidence="7" id="KW-1185">Reference proteome</keyword>
<dbReference type="AlphaFoldDB" id="A0A2T7ULP4"/>
<comment type="similarity">
    <text evidence="1">Belongs to the LysR transcriptional regulatory family.</text>
</comment>
<accession>A0A2T7ULP4</accession>
<dbReference type="Pfam" id="PF00126">
    <property type="entry name" value="HTH_1"/>
    <property type="match status" value="1"/>
</dbReference>
<proteinExistence type="inferred from homology"/>
<dbReference type="SUPFAM" id="SSF46785">
    <property type="entry name" value="Winged helix' DNA-binding domain"/>
    <property type="match status" value="1"/>
</dbReference>
<dbReference type="PANTHER" id="PTHR30346:SF17">
    <property type="entry name" value="LYSR FAMILY TRANSCRIPTIONAL REGULATOR"/>
    <property type="match status" value="1"/>
</dbReference>
<sequence>MIDLRKMEQFVTVAEERHFHRAAQRLGMSQPPLTVAIRRLEEDLGVDLIERGGNRVLGLTEAGLTFLHEARETLRQADHAIATTRETAAGRTGLIRLGYVGSALYGRLPDTIRTFRRARPNVRLELREATTAAQIVGLRDGTLDAGIVIPPIAEPTGIELHHFDQDRLCIAMSLGHPLASKDDFCLADIADEDFVLWPMVEGRGFHLQVIRLCTEAGFVPRVTQEAHGMHAVLSLVAVGAGVSVVPESMRQFRPDQITYQPIAEAGADFPLCLALHQPGPATVAFKEIASFGGSE</sequence>
<evidence type="ECO:0000256" key="3">
    <source>
        <dbReference type="ARBA" id="ARBA00023125"/>
    </source>
</evidence>
<dbReference type="InterPro" id="IPR036388">
    <property type="entry name" value="WH-like_DNA-bd_sf"/>
</dbReference>